<dbReference type="EC" id="6.1.1.1" evidence="1 9"/>
<dbReference type="InterPro" id="IPR002307">
    <property type="entry name" value="Tyr-tRNA-ligase"/>
</dbReference>
<dbReference type="GO" id="GO:0003723">
    <property type="term" value="F:RNA binding"/>
    <property type="evidence" value="ECO:0007669"/>
    <property type="project" value="InterPro"/>
</dbReference>
<dbReference type="Proteomes" id="UP000037751">
    <property type="component" value="Unassembled WGS sequence"/>
</dbReference>
<dbReference type="InterPro" id="IPR036986">
    <property type="entry name" value="S4_RNA-bd_sf"/>
</dbReference>
<evidence type="ECO:0000256" key="3">
    <source>
        <dbReference type="ARBA" id="ARBA00022741"/>
    </source>
</evidence>
<dbReference type="EMBL" id="LGAV01000002">
    <property type="protein sequence ID" value="KOS15518.1"/>
    <property type="molecule type" value="Genomic_DNA"/>
</dbReference>
<dbReference type="FunFam" id="1.10.240.10:FF:000001">
    <property type="entry name" value="Tyrosine--tRNA ligase"/>
    <property type="match status" value="1"/>
</dbReference>
<reference evidence="10 11" key="1">
    <citation type="submission" date="2015-07" db="EMBL/GenBank/DDBJ databases">
        <title>Draft Genome Sequence of Malassezia furfur CBS1878 and Malassezia pachydermatis CBS1879.</title>
        <authorList>
            <person name="Triana S."/>
            <person name="Ohm R."/>
            <person name="Gonzalez A."/>
            <person name="DeCock H."/>
            <person name="Restrepo S."/>
            <person name="Celis A."/>
        </authorList>
    </citation>
    <scope>NUCLEOTIDE SEQUENCE [LARGE SCALE GENOMIC DNA]</scope>
    <source>
        <strain evidence="10 11">CBS 1879</strain>
    </source>
</reference>
<dbReference type="GeneID" id="28728789"/>
<keyword evidence="3 9" id="KW-0547">Nucleotide-binding</keyword>
<accession>A0A0M8MP61</accession>
<dbReference type="PANTHER" id="PTHR11766:SF0">
    <property type="entry name" value="TYROSINE--TRNA LIGASE, MITOCHONDRIAL"/>
    <property type="match status" value="1"/>
</dbReference>
<evidence type="ECO:0000256" key="9">
    <source>
        <dbReference type="RuleBase" id="RU361234"/>
    </source>
</evidence>
<dbReference type="InterPro" id="IPR002305">
    <property type="entry name" value="aa-tRNA-synth_Ic"/>
</dbReference>
<dbReference type="InterPro" id="IPR024088">
    <property type="entry name" value="Tyr-tRNA-ligase_bac-type"/>
</dbReference>
<comment type="catalytic activity">
    <reaction evidence="8 9">
        <text>tRNA(Tyr) + L-tyrosine + ATP = L-tyrosyl-tRNA(Tyr) + AMP + diphosphate + H(+)</text>
        <dbReference type="Rhea" id="RHEA:10220"/>
        <dbReference type="Rhea" id="RHEA-COMP:9706"/>
        <dbReference type="Rhea" id="RHEA-COMP:9707"/>
        <dbReference type="ChEBI" id="CHEBI:15378"/>
        <dbReference type="ChEBI" id="CHEBI:30616"/>
        <dbReference type="ChEBI" id="CHEBI:33019"/>
        <dbReference type="ChEBI" id="CHEBI:58315"/>
        <dbReference type="ChEBI" id="CHEBI:78442"/>
        <dbReference type="ChEBI" id="CHEBI:78536"/>
        <dbReference type="ChEBI" id="CHEBI:456215"/>
        <dbReference type="EC" id="6.1.1.1"/>
    </reaction>
</comment>
<dbReference type="VEuPathDB" id="FungiDB:Malapachy_2424"/>
<dbReference type="Pfam" id="PF00579">
    <property type="entry name" value="tRNA-synt_1b"/>
    <property type="match status" value="1"/>
</dbReference>
<dbReference type="AlphaFoldDB" id="A0A0M8MP61"/>
<dbReference type="GO" id="GO:0004831">
    <property type="term" value="F:tyrosine-tRNA ligase activity"/>
    <property type="evidence" value="ECO:0007669"/>
    <property type="project" value="UniProtKB-EC"/>
</dbReference>
<dbReference type="SUPFAM" id="SSF52374">
    <property type="entry name" value="Nucleotidylyl transferase"/>
    <property type="match status" value="1"/>
</dbReference>
<dbReference type="Gene3D" id="3.40.50.620">
    <property type="entry name" value="HUPs"/>
    <property type="match status" value="1"/>
</dbReference>
<name>A0A0M8MP61_9BASI</name>
<dbReference type="Gene3D" id="3.10.290.10">
    <property type="entry name" value="RNA-binding S4 domain"/>
    <property type="match status" value="1"/>
</dbReference>
<keyword evidence="2 9" id="KW-0436">Ligase</keyword>
<organism evidence="10 11">
    <name type="scientific">Malassezia pachydermatis</name>
    <dbReference type="NCBI Taxonomy" id="77020"/>
    <lineage>
        <taxon>Eukaryota</taxon>
        <taxon>Fungi</taxon>
        <taxon>Dikarya</taxon>
        <taxon>Basidiomycota</taxon>
        <taxon>Ustilaginomycotina</taxon>
        <taxon>Malasseziomycetes</taxon>
        <taxon>Malasseziales</taxon>
        <taxon>Malasseziaceae</taxon>
        <taxon>Malassezia</taxon>
    </lineage>
</organism>
<keyword evidence="5 9" id="KW-0648">Protein biosynthesis</keyword>
<comment type="similarity">
    <text evidence="9">Belongs to the class-I aminoacyl-tRNA synthetase family.</text>
</comment>
<evidence type="ECO:0000256" key="1">
    <source>
        <dbReference type="ARBA" id="ARBA00013160"/>
    </source>
</evidence>
<dbReference type="Gene3D" id="1.10.240.10">
    <property type="entry name" value="Tyrosyl-Transfer RNA Synthetase"/>
    <property type="match status" value="1"/>
</dbReference>
<comment type="caution">
    <text evidence="10">The sequence shown here is derived from an EMBL/GenBank/DDBJ whole genome shotgun (WGS) entry which is preliminary data.</text>
</comment>
<evidence type="ECO:0000256" key="4">
    <source>
        <dbReference type="ARBA" id="ARBA00022840"/>
    </source>
</evidence>
<dbReference type="NCBIfam" id="TIGR00234">
    <property type="entry name" value="tyrS"/>
    <property type="match status" value="1"/>
</dbReference>
<evidence type="ECO:0000256" key="8">
    <source>
        <dbReference type="ARBA" id="ARBA00048248"/>
    </source>
</evidence>
<dbReference type="STRING" id="77020.A0A0M8MP61"/>
<gene>
    <name evidence="10" type="ORF">Malapachy_2424</name>
</gene>
<sequence>MLGCSSLPRALSVRKAHLHTSRTVRSQISSVVDVLEARKLVQATTSRALKDHLQTKHATSTFLPRTIYSGVDPSAISLHVGNLLPLIALLHCSLHGHNSLVLIGGATGAIGDPSGRSTERSALDMEQLNKNVMAIRTQLYQFFHNAAAYLSRRGLIHATPVMFSPEVSEVGEPLFQDSLNIQILNNYNWFKNVSMLEFLSGVGRYARVNDMLARDSVKSRLFPTNGSIAGISFTEFSYQLMQAHDFSVLHKDKQCSVQLGGSDQMGNIMAGIDLIRRQRAAQADSTANPNMREEPAYGLTLPLLTTASGAKFGKSAGNAVWISSSLLSDFDFYQYFMRSADVDVERYLLSLTLLPIEKIEQIMAEHAQDRSKRIAQRWLASEMTELVRGEKALQKATLATNVLFNTDLQSLTLDQVEFAFENDPRLVYLKEPVEDVIQLATETKLVASRSMYLHYFYTNKFTGETRRFIQQKSGLYLNNKSVTDVHAKVSQDELLQGRFIVMRAGRSNHKIIVFPH</sequence>
<evidence type="ECO:0000313" key="10">
    <source>
        <dbReference type="EMBL" id="KOS15518.1"/>
    </source>
</evidence>
<dbReference type="GO" id="GO:0005739">
    <property type="term" value="C:mitochondrion"/>
    <property type="evidence" value="ECO:0007669"/>
    <property type="project" value="TreeGrafter"/>
</dbReference>
<evidence type="ECO:0000256" key="2">
    <source>
        <dbReference type="ARBA" id="ARBA00022598"/>
    </source>
</evidence>
<proteinExistence type="inferred from homology"/>
<protein>
    <recommendedName>
        <fullName evidence="1 9">Tyrosine--tRNA ligase</fullName>
        <ecNumber evidence="1 9">6.1.1.1</ecNumber>
    </recommendedName>
    <alternativeName>
        <fullName evidence="7 9">Tyrosyl-tRNA synthetase</fullName>
    </alternativeName>
</protein>
<dbReference type="InterPro" id="IPR014729">
    <property type="entry name" value="Rossmann-like_a/b/a_fold"/>
</dbReference>
<dbReference type="RefSeq" id="XP_017993150.1">
    <property type="nucleotide sequence ID" value="XM_018136914.1"/>
</dbReference>
<dbReference type="GO" id="GO:0006437">
    <property type="term" value="P:tyrosyl-tRNA aminoacylation"/>
    <property type="evidence" value="ECO:0007669"/>
    <property type="project" value="InterPro"/>
</dbReference>
<keyword evidence="11" id="KW-1185">Reference proteome</keyword>
<dbReference type="GO" id="GO:0005524">
    <property type="term" value="F:ATP binding"/>
    <property type="evidence" value="ECO:0007669"/>
    <property type="project" value="UniProtKB-KW"/>
</dbReference>
<evidence type="ECO:0000256" key="6">
    <source>
        <dbReference type="ARBA" id="ARBA00023146"/>
    </source>
</evidence>
<dbReference type="OrthoDB" id="337870at2759"/>
<dbReference type="GO" id="GO:0005829">
    <property type="term" value="C:cytosol"/>
    <property type="evidence" value="ECO:0007669"/>
    <property type="project" value="TreeGrafter"/>
</dbReference>
<dbReference type="PRINTS" id="PR01040">
    <property type="entry name" value="TRNASYNTHTYR"/>
</dbReference>
<evidence type="ECO:0000313" key="11">
    <source>
        <dbReference type="Proteomes" id="UP000037751"/>
    </source>
</evidence>
<dbReference type="PANTHER" id="PTHR11766">
    <property type="entry name" value="TYROSYL-TRNA SYNTHETASE"/>
    <property type="match status" value="1"/>
</dbReference>
<dbReference type="CDD" id="cd00805">
    <property type="entry name" value="TyrRS_core"/>
    <property type="match status" value="1"/>
</dbReference>
<keyword evidence="4 9" id="KW-0067">ATP-binding</keyword>
<keyword evidence="6 9" id="KW-0030">Aminoacyl-tRNA synthetase</keyword>
<evidence type="ECO:0000256" key="7">
    <source>
        <dbReference type="ARBA" id="ARBA00033323"/>
    </source>
</evidence>
<evidence type="ECO:0000256" key="5">
    <source>
        <dbReference type="ARBA" id="ARBA00022917"/>
    </source>
</evidence>